<sequence>MNGAPGAGAGAAAGPSEDVRLCIEWAGGLSPGSEESEKSEGDPEALGAAGAPDDALPGPEAWDVPDVPPPPPLPALFSEGSEFSELPEFSDFSDFSDAFCVYQAGGA</sequence>
<proteinExistence type="predicted"/>
<comment type="caution">
    <text evidence="2">The sequence shown here is derived from an EMBL/GenBank/DDBJ whole genome shotgun (WGS) entry which is preliminary data.</text>
</comment>
<keyword evidence="3" id="KW-1185">Reference proteome</keyword>
<gene>
    <name evidence="2" type="ORF">MQN93_33700</name>
</gene>
<feature type="compositionally biased region" description="Low complexity" evidence="1">
    <location>
        <begin position="44"/>
        <end position="65"/>
    </location>
</feature>
<dbReference type="EMBL" id="JALDAX010000016">
    <property type="protein sequence ID" value="MCI3244678.1"/>
    <property type="molecule type" value="Genomic_DNA"/>
</dbReference>
<evidence type="ECO:0000313" key="2">
    <source>
        <dbReference type="EMBL" id="MCI3244678.1"/>
    </source>
</evidence>
<protein>
    <submittedName>
        <fullName evidence="2">Uncharacterized protein</fullName>
    </submittedName>
</protein>
<name>A0ABS9XRG8_9ACTN</name>
<feature type="region of interest" description="Disordered" evidence="1">
    <location>
        <begin position="26"/>
        <end position="79"/>
    </location>
</feature>
<evidence type="ECO:0000313" key="3">
    <source>
        <dbReference type="Proteomes" id="UP001165270"/>
    </source>
</evidence>
<dbReference type="Proteomes" id="UP001165270">
    <property type="component" value="Unassembled WGS sequence"/>
</dbReference>
<accession>A0ABS9XRG8</accession>
<evidence type="ECO:0000256" key="1">
    <source>
        <dbReference type="SAM" id="MobiDB-lite"/>
    </source>
</evidence>
<reference evidence="2" key="1">
    <citation type="submission" date="2022-03" db="EMBL/GenBank/DDBJ databases">
        <title>Streptomyces 7R015 and 7R016 isolated from Barleria lupulina in Thailand.</title>
        <authorList>
            <person name="Kanchanasin P."/>
            <person name="Phongsopitanun W."/>
            <person name="Tanasupawat S."/>
        </authorList>
    </citation>
    <scope>NUCLEOTIDE SEQUENCE</scope>
    <source>
        <strain evidence="2">7R016</strain>
    </source>
</reference>
<organism evidence="2 3">
    <name type="scientific">Streptomyces spinosisporus</name>
    <dbReference type="NCBI Taxonomy" id="2927582"/>
    <lineage>
        <taxon>Bacteria</taxon>
        <taxon>Bacillati</taxon>
        <taxon>Actinomycetota</taxon>
        <taxon>Actinomycetes</taxon>
        <taxon>Kitasatosporales</taxon>
        <taxon>Streptomycetaceae</taxon>
        <taxon>Streptomyces</taxon>
    </lineage>
</organism>